<protein>
    <submittedName>
        <fullName evidence="4">Acyl-CoA synthetase</fullName>
    </submittedName>
</protein>
<dbReference type="GO" id="GO:0006631">
    <property type="term" value="P:fatty acid metabolic process"/>
    <property type="evidence" value="ECO:0007669"/>
    <property type="project" value="TreeGrafter"/>
</dbReference>
<gene>
    <name evidence="4" type="ORF">BBK14_26510</name>
</gene>
<dbReference type="SUPFAM" id="SSF56801">
    <property type="entry name" value="Acetyl-CoA synthetase-like"/>
    <property type="match status" value="1"/>
</dbReference>
<dbReference type="PROSITE" id="PS00455">
    <property type="entry name" value="AMP_BINDING"/>
    <property type="match status" value="1"/>
</dbReference>
<dbReference type="GO" id="GO:0031956">
    <property type="term" value="F:medium-chain fatty acid-CoA ligase activity"/>
    <property type="evidence" value="ECO:0007669"/>
    <property type="project" value="TreeGrafter"/>
</dbReference>
<dbReference type="PANTHER" id="PTHR43201:SF8">
    <property type="entry name" value="ACYL-COA SYNTHETASE FAMILY MEMBER 3"/>
    <property type="match status" value="1"/>
</dbReference>
<evidence type="ECO:0000313" key="5">
    <source>
        <dbReference type="Proteomes" id="UP000179769"/>
    </source>
</evidence>
<dbReference type="Proteomes" id="UP000179769">
    <property type="component" value="Unassembled WGS sequence"/>
</dbReference>
<evidence type="ECO:0000256" key="1">
    <source>
        <dbReference type="ARBA" id="ARBA00006432"/>
    </source>
</evidence>
<evidence type="ECO:0000259" key="3">
    <source>
        <dbReference type="Pfam" id="PF13193"/>
    </source>
</evidence>
<dbReference type="Pfam" id="PF13193">
    <property type="entry name" value="AMP-binding_C"/>
    <property type="match status" value="1"/>
</dbReference>
<dbReference type="InterPro" id="IPR025110">
    <property type="entry name" value="AMP-bd_C"/>
</dbReference>
<reference evidence="5" key="1">
    <citation type="submission" date="2016-07" db="EMBL/GenBank/DDBJ databases">
        <title>Frankia sp. NRRL B-16219 Genome sequencing.</title>
        <authorList>
            <person name="Ghodhbane-Gtari F."/>
            <person name="Swanson E."/>
            <person name="Gueddou A."/>
            <person name="Louati M."/>
            <person name="Nouioui I."/>
            <person name="Hezbri K."/>
            <person name="Abebe-Akele F."/>
            <person name="Simpson S."/>
            <person name="Morris K."/>
            <person name="Thomas K."/>
            <person name="Gtari M."/>
            <person name="Tisa L.S."/>
        </authorList>
    </citation>
    <scope>NUCLEOTIDE SEQUENCE [LARGE SCALE GENOMIC DNA]</scope>
    <source>
        <strain evidence="5">NRRL B-16219</strain>
    </source>
</reference>
<dbReference type="EMBL" id="MAXA01000253">
    <property type="protein sequence ID" value="OHV21484.1"/>
    <property type="molecule type" value="Genomic_DNA"/>
</dbReference>
<proteinExistence type="inferred from homology"/>
<comment type="similarity">
    <text evidence="1">Belongs to the ATP-dependent AMP-binding enzyme family.</text>
</comment>
<name>A0A1S1PNK5_9ACTN</name>
<dbReference type="InterPro" id="IPR045851">
    <property type="entry name" value="AMP-bd_C_sf"/>
</dbReference>
<dbReference type="Gene3D" id="3.30.300.30">
    <property type="match status" value="1"/>
</dbReference>
<evidence type="ECO:0000313" key="4">
    <source>
        <dbReference type="EMBL" id="OHV21484.1"/>
    </source>
</evidence>
<feature type="domain" description="AMP-binding enzyme C-terminal" evidence="3">
    <location>
        <begin position="336"/>
        <end position="409"/>
    </location>
</feature>
<evidence type="ECO:0000259" key="2">
    <source>
        <dbReference type="Pfam" id="PF00501"/>
    </source>
</evidence>
<accession>A0A1S1PNK5</accession>
<feature type="domain" description="AMP-dependent synthetase/ligase" evidence="2">
    <location>
        <begin position="26"/>
        <end position="77"/>
    </location>
</feature>
<organism evidence="4 5">
    <name type="scientific">Parafrankia soli</name>
    <dbReference type="NCBI Taxonomy" id="2599596"/>
    <lineage>
        <taxon>Bacteria</taxon>
        <taxon>Bacillati</taxon>
        <taxon>Actinomycetota</taxon>
        <taxon>Actinomycetes</taxon>
        <taxon>Frankiales</taxon>
        <taxon>Frankiaceae</taxon>
        <taxon>Parafrankia</taxon>
    </lineage>
</organism>
<dbReference type="PANTHER" id="PTHR43201">
    <property type="entry name" value="ACYL-COA SYNTHETASE"/>
    <property type="match status" value="1"/>
</dbReference>
<dbReference type="Gene3D" id="3.40.50.12780">
    <property type="entry name" value="N-terminal domain of ligase-like"/>
    <property type="match status" value="1"/>
</dbReference>
<feature type="domain" description="AMP-dependent synthetase/ligase" evidence="2">
    <location>
        <begin position="89"/>
        <end position="284"/>
    </location>
</feature>
<dbReference type="AlphaFoldDB" id="A0A1S1PNK5"/>
<comment type="caution">
    <text evidence="4">The sequence shown here is derived from an EMBL/GenBank/DDBJ whole genome shotgun (WGS) entry which is preliminary data.</text>
</comment>
<keyword evidence="5" id="KW-1185">Reference proteome</keyword>
<dbReference type="InterPro" id="IPR020845">
    <property type="entry name" value="AMP-binding_CS"/>
</dbReference>
<sequence>MSGAALAGDDLAGAVGAVAERVRGLRRIAVVATPTLETVVAIAGAVEAGVTVVTVNPQAGAAERAYVLADSEPDLLLDDVDLTARGALPTEPADDDAPALVIYTSGTTGPPKGAVIPRRAVTSNIDALADAWAWSPADVLGHALPLFHVHGLVLGTLGPLRIGSALHHAARFAPVPGGTLYFAVPTMWSRVPEPEAFASARLLVSGSAALPVPLFDRFAALAGHRVAERYGLTETLINTAARADGDRRPGLVGAPLGGVEVRVTGDEEFGPVEVRGPNVFTGYLGNPAATAAALTSDGWFSTGDLGVFEPDGQLRIVGRQSTDLIKSGGYKIGAGEIENALLAHPSVAEAAVVGVPDDDLGQRVVAVVVTHEPIDATTLIDHVATALAPHKRPREIRFATELPRNQMGKVQKKKLLT</sequence>
<dbReference type="CDD" id="cd05941">
    <property type="entry name" value="MCS"/>
    <property type="match status" value="1"/>
</dbReference>
<dbReference type="InterPro" id="IPR000873">
    <property type="entry name" value="AMP-dep_synth/lig_dom"/>
</dbReference>
<dbReference type="NCBIfam" id="NF005858">
    <property type="entry name" value="PRK07787.1"/>
    <property type="match status" value="1"/>
</dbReference>
<dbReference type="Pfam" id="PF00501">
    <property type="entry name" value="AMP-binding"/>
    <property type="match status" value="2"/>
</dbReference>
<dbReference type="InterPro" id="IPR042099">
    <property type="entry name" value="ANL_N_sf"/>
</dbReference>